<dbReference type="InterPro" id="IPR004302">
    <property type="entry name" value="Cellulose/chitin-bd_N"/>
</dbReference>
<evidence type="ECO:0000313" key="3">
    <source>
        <dbReference type="EMBL" id="OXA54698.1"/>
    </source>
</evidence>
<dbReference type="EMBL" id="LNIX01000005">
    <property type="protein sequence ID" value="OXA54698.1"/>
    <property type="molecule type" value="Genomic_DNA"/>
</dbReference>
<dbReference type="OMA" id="TAWRFGF"/>
<evidence type="ECO:0000313" key="4">
    <source>
        <dbReference type="Proteomes" id="UP000198287"/>
    </source>
</evidence>
<reference evidence="3 4" key="1">
    <citation type="submission" date="2015-12" db="EMBL/GenBank/DDBJ databases">
        <title>The genome of Folsomia candida.</title>
        <authorList>
            <person name="Faddeeva A."/>
            <person name="Derks M.F."/>
            <person name="Anvar Y."/>
            <person name="Smit S."/>
            <person name="Van Straalen N."/>
            <person name="Roelofs D."/>
        </authorList>
    </citation>
    <scope>NUCLEOTIDE SEQUENCE [LARGE SCALE GENOMIC DNA]</scope>
    <source>
        <strain evidence="3 4">VU population</strain>
        <tissue evidence="3">Whole body</tissue>
    </source>
</reference>
<sequence length="209" mass="23342">MGISRALLLVTLYLLQLQHGQVSGHGRMMDPPNRSSLWRLAEYESYNPPINYDDNQLFCGGFVLQYQHNGGKCGECGDPYNSTRPRDNEHGGLYGQGIITKTYRKGQEITISVEITATHMGYFEFRICNMDRNHGPENEACLNQNLLELSNGIPNIPTRYPIPTNGLGWHHVKARLPSNSWGECEDGSYAVGCGNQETFRGCSDIAISN</sequence>
<feature type="domain" description="Chitin-binding type-4" evidence="2">
    <location>
        <begin position="25"/>
        <end position="205"/>
    </location>
</feature>
<accession>A0A226EBX4</accession>
<feature type="chain" id="PRO_5013076113" description="Chitin-binding type-4 domain-containing protein" evidence="1">
    <location>
        <begin position="21"/>
        <end position="209"/>
    </location>
</feature>
<dbReference type="STRING" id="158441.A0A226EBX4"/>
<comment type="caution">
    <text evidence="3">The sequence shown here is derived from an EMBL/GenBank/DDBJ whole genome shotgun (WGS) entry which is preliminary data.</text>
</comment>
<gene>
    <name evidence="3" type="ORF">Fcan01_10849</name>
</gene>
<feature type="signal peptide" evidence="1">
    <location>
        <begin position="1"/>
        <end position="20"/>
    </location>
</feature>
<dbReference type="OrthoDB" id="64893at2759"/>
<dbReference type="AlphaFoldDB" id="A0A226EBX4"/>
<keyword evidence="4" id="KW-1185">Reference proteome</keyword>
<dbReference type="Proteomes" id="UP000198287">
    <property type="component" value="Unassembled WGS sequence"/>
</dbReference>
<name>A0A226EBX4_FOLCA</name>
<dbReference type="Pfam" id="PF03067">
    <property type="entry name" value="LPMO_10"/>
    <property type="match status" value="1"/>
</dbReference>
<protein>
    <recommendedName>
        <fullName evidence="2">Chitin-binding type-4 domain-containing protein</fullName>
    </recommendedName>
</protein>
<organism evidence="3 4">
    <name type="scientific">Folsomia candida</name>
    <name type="common">Springtail</name>
    <dbReference type="NCBI Taxonomy" id="158441"/>
    <lineage>
        <taxon>Eukaryota</taxon>
        <taxon>Metazoa</taxon>
        <taxon>Ecdysozoa</taxon>
        <taxon>Arthropoda</taxon>
        <taxon>Hexapoda</taxon>
        <taxon>Collembola</taxon>
        <taxon>Entomobryomorpha</taxon>
        <taxon>Isotomoidea</taxon>
        <taxon>Isotomidae</taxon>
        <taxon>Proisotominae</taxon>
        <taxon>Folsomia</taxon>
    </lineage>
</organism>
<dbReference type="PANTHER" id="PTHR21113:SF4">
    <property type="entry name" value="CHITIN-BINDING TYPE-4 DOMAIN-CONTAINING PROTEIN"/>
    <property type="match status" value="1"/>
</dbReference>
<keyword evidence="1" id="KW-0732">Signal</keyword>
<evidence type="ECO:0000256" key="1">
    <source>
        <dbReference type="SAM" id="SignalP"/>
    </source>
</evidence>
<evidence type="ECO:0000259" key="2">
    <source>
        <dbReference type="Pfam" id="PF03067"/>
    </source>
</evidence>
<proteinExistence type="predicted"/>
<dbReference type="PANTHER" id="PTHR21113">
    <property type="entry name" value="AGAP001705-PA"/>
    <property type="match status" value="1"/>
</dbReference>